<evidence type="ECO:0000256" key="3">
    <source>
        <dbReference type="ARBA" id="ARBA00023125"/>
    </source>
</evidence>
<organism evidence="6 7">
    <name type="scientific">Pendulispora rubella</name>
    <dbReference type="NCBI Taxonomy" id="2741070"/>
    <lineage>
        <taxon>Bacteria</taxon>
        <taxon>Pseudomonadati</taxon>
        <taxon>Myxococcota</taxon>
        <taxon>Myxococcia</taxon>
        <taxon>Myxococcales</taxon>
        <taxon>Sorangiineae</taxon>
        <taxon>Pendulisporaceae</taxon>
        <taxon>Pendulispora</taxon>
    </lineage>
</organism>
<keyword evidence="7" id="KW-1185">Reference proteome</keyword>
<keyword evidence="3" id="KW-0238">DNA-binding</keyword>
<dbReference type="Gene3D" id="1.10.10.10">
    <property type="entry name" value="Winged helix-like DNA-binding domain superfamily/Winged helix DNA-binding domain"/>
    <property type="match status" value="1"/>
</dbReference>
<evidence type="ECO:0000313" key="7">
    <source>
        <dbReference type="Proteomes" id="UP001374803"/>
    </source>
</evidence>
<evidence type="ECO:0000313" key="6">
    <source>
        <dbReference type="EMBL" id="WXB00415.1"/>
    </source>
</evidence>
<dbReference type="Pfam" id="PF00126">
    <property type="entry name" value="HTH_1"/>
    <property type="match status" value="1"/>
</dbReference>
<dbReference type="InterPro" id="IPR005119">
    <property type="entry name" value="LysR_subst-bd"/>
</dbReference>
<dbReference type="InterPro" id="IPR036390">
    <property type="entry name" value="WH_DNA-bd_sf"/>
</dbReference>
<dbReference type="SUPFAM" id="SSF53850">
    <property type="entry name" value="Periplasmic binding protein-like II"/>
    <property type="match status" value="1"/>
</dbReference>
<evidence type="ECO:0000256" key="1">
    <source>
        <dbReference type="ARBA" id="ARBA00009437"/>
    </source>
</evidence>
<evidence type="ECO:0000256" key="4">
    <source>
        <dbReference type="ARBA" id="ARBA00023163"/>
    </source>
</evidence>
<protein>
    <submittedName>
        <fullName evidence="6">LysR family transcriptional regulator</fullName>
    </submittedName>
</protein>
<dbReference type="Proteomes" id="UP001374803">
    <property type="component" value="Chromosome"/>
</dbReference>
<reference evidence="6" key="1">
    <citation type="submission" date="2021-12" db="EMBL/GenBank/DDBJ databases">
        <title>Discovery of the Pendulisporaceae a myxobacterial family with distinct sporulation behavior and unique specialized metabolism.</title>
        <authorList>
            <person name="Garcia R."/>
            <person name="Popoff A."/>
            <person name="Bader C.D."/>
            <person name="Loehr J."/>
            <person name="Walesch S."/>
            <person name="Walt C."/>
            <person name="Boldt J."/>
            <person name="Bunk B."/>
            <person name="Haeckl F.J.F.P.J."/>
            <person name="Gunesch A.P."/>
            <person name="Birkelbach J."/>
            <person name="Nuebel U."/>
            <person name="Pietschmann T."/>
            <person name="Bach T."/>
            <person name="Mueller R."/>
        </authorList>
    </citation>
    <scope>NUCLEOTIDE SEQUENCE</scope>
    <source>
        <strain evidence="6">MSr11367</strain>
    </source>
</reference>
<dbReference type="Gene3D" id="3.40.190.290">
    <property type="match status" value="1"/>
</dbReference>
<name>A0ABZ2KQR6_9BACT</name>
<dbReference type="InterPro" id="IPR000847">
    <property type="entry name" value="LysR_HTH_N"/>
</dbReference>
<proteinExistence type="inferred from homology"/>
<keyword evidence="2" id="KW-0805">Transcription regulation</keyword>
<dbReference type="EMBL" id="CP089983">
    <property type="protein sequence ID" value="WXB00415.1"/>
    <property type="molecule type" value="Genomic_DNA"/>
</dbReference>
<dbReference type="PROSITE" id="PS50931">
    <property type="entry name" value="HTH_LYSR"/>
    <property type="match status" value="1"/>
</dbReference>
<dbReference type="PANTHER" id="PTHR30537:SF5">
    <property type="entry name" value="HTH-TYPE TRANSCRIPTIONAL ACTIVATOR TTDR-RELATED"/>
    <property type="match status" value="1"/>
</dbReference>
<dbReference type="InterPro" id="IPR036388">
    <property type="entry name" value="WH-like_DNA-bd_sf"/>
</dbReference>
<dbReference type="InterPro" id="IPR058163">
    <property type="entry name" value="LysR-type_TF_proteobact-type"/>
</dbReference>
<dbReference type="CDD" id="cd08422">
    <property type="entry name" value="PBP2_CrgA_like"/>
    <property type="match status" value="1"/>
</dbReference>
<evidence type="ECO:0000256" key="2">
    <source>
        <dbReference type="ARBA" id="ARBA00023015"/>
    </source>
</evidence>
<evidence type="ECO:0000259" key="5">
    <source>
        <dbReference type="PROSITE" id="PS50931"/>
    </source>
</evidence>
<keyword evidence="4" id="KW-0804">Transcription</keyword>
<comment type="similarity">
    <text evidence="1">Belongs to the LysR transcriptional regulatory family.</text>
</comment>
<gene>
    <name evidence="6" type="ORF">LVJ94_26265</name>
</gene>
<dbReference type="RefSeq" id="WP_394830015.1">
    <property type="nucleotide sequence ID" value="NZ_CP089929.1"/>
</dbReference>
<feature type="domain" description="HTH lysR-type" evidence="5">
    <location>
        <begin position="3"/>
        <end position="60"/>
    </location>
</feature>
<dbReference type="SUPFAM" id="SSF46785">
    <property type="entry name" value="Winged helix' DNA-binding domain"/>
    <property type="match status" value="1"/>
</dbReference>
<dbReference type="Pfam" id="PF03466">
    <property type="entry name" value="LysR_substrate"/>
    <property type="match status" value="1"/>
</dbReference>
<accession>A0ABZ2KQR6</accession>
<sequence>MLDRVTAMQVFTRAATAGGLSAAARQLGLSSAMATKHVDALETQLGVKLFHRTTRRLTLTEAGRGYLAACQRILAELDEADAAAASYRLDANGTLRMNAPVSFGVRCIAPLLAEFSRQHPRVRVELGLNDRAIDMLDERWDLTIRIGRLASSRLTARKIANVDMVVCGAPAYLAVHGIPRKVEELAEHNCLGYSMSELAGPKTWVFGKDNSHHVTIRGNLFANNGDALAAAAIAGQGLVYVPMLIVCDALKAGTLVAIELDQPYCNLGDIFALYPPERRPPAKVRVMIDYLASAFAP</sequence>
<dbReference type="PANTHER" id="PTHR30537">
    <property type="entry name" value="HTH-TYPE TRANSCRIPTIONAL REGULATOR"/>
    <property type="match status" value="1"/>
</dbReference>